<comment type="caution">
    <text evidence="1">The sequence shown here is derived from an EMBL/GenBank/DDBJ whole genome shotgun (WGS) entry which is preliminary data.</text>
</comment>
<organism evidence="1 2">
    <name type="scientific">Spiromyces aspiralis</name>
    <dbReference type="NCBI Taxonomy" id="68401"/>
    <lineage>
        <taxon>Eukaryota</taxon>
        <taxon>Fungi</taxon>
        <taxon>Fungi incertae sedis</taxon>
        <taxon>Zoopagomycota</taxon>
        <taxon>Kickxellomycotina</taxon>
        <taxon>Kickxellomycetes</taxon>
        <taxon>Kickxellales</taxon>
        <taxon>Kickxellaceae</taxon>
        <taxon>Spiromyces</taxon>
    </lineage>
</organism>
<keyword evidence="2" id="KW-1185">Reference proteome</keyword>
<accession>A0ACC1HJ16</accession>
<name>A0ACC1HJ16_9FUNG</name>
<feature type="non-terminal residue" evidence="1">
    <location>
        <position position="76"/>
    </location>
</feature>
<dbReference type="EMBL" id="JAMZIH010004572">
    <property type="protein sequence ID" value="KAJ1676217.1"/>
    <property type="molecule type" value="Genomic_DNA"/>
</dbReference>
<protein>
    <submittedName>
        <fullName evidence="1">Uncharacterized protein</fullName>
    </submittedName>
</protein>
<evidence type="ECO:0000313" key="1">
    <source>
        <dbReference type="EMBL" id="KAJ1676217.1"/>
    </source>
</evidence>
<proteinExistence type="predicted"/>
<gene>
    <name evidence="1" type="ORF">EV182_008631</name>
</gene>
<evidence type="ECO:0000313" key="2">
    <source>
        <dbReference type="Proteomes" id="UP001145114"/>
    </source>
</evidence>
<sequence>MRGDNPQMADNARHGPSVSAGNADQPKCPVNHATTEKLIPKGTINPLNNMPMDLDRQPHGAPDSGYTKLSAARTIS</sequence>
<dbReference type="Proteomes" id="UP001145114">
    <property type="component" value="Unassembled WGS sequence"/>
</dbReference>
<reference evidence="1" key="1">
    <citation type="submission" date="2022-06" db="EMBL/GenBank/DDBJ databases">
        <title>Phylogenomic reconstructions and comparative analyses of Kickxellomycotina fungi.</title>
        <authorList>
            <person name="Reynolds N.K."/>
            <person name="Stajich J.E."/>
            <person name="Barry K."/>
            <person name="Grigoriev I.V."/>
            <person name="Crous P."/>
            <person name="Smith M.E."/>
        </authorList>
    </citation>
    <scope>NUCLEOTIDE SEQUENCE</scope>
    <source>
        <strain evidence="1">RSA 2271</strain>
    </source>
</reference>